<name>A8ZPQ1_ACAM1</name>
<dbReference type="KEGG" id="amr:AM1_E0218"/>
<accession>A8ZPQ1</accession>
<protein>
    <submittedName>
        <fullName evidence="1">Uncharacterized protein</fullName>
    </submittedName>
</protein>
<keyword evidence="2" id="KW-1185">Reference proteome</keyword>
<evidence type="ECO:0000313" key="2">
    <source>
        <dbReference type="Proteomes" id="UP000000268"/>
    </source>
</evidence>
<proteinExistence type="predicted"/>
<organism evidence="1 2">
    <name type="scientific">Acaryochloris marina (strain MBIC 11017)</name>
    <dbReference type="NCBI Taxonomy" id="329726"/>
    <lineage>
        <taxon>Bacteria</taxon>
        <taxon>Bacillati</taxon>
        <taxon>Cyanobacteriota</taxon>
        <taxon>Cyanophyceae</taxon>
        <taxon>Acaryochloridales</taxon>
        <taxon>Acaryochloridaceae</taxon>
        <taxon>Acaryochloris</taxon>
    </lineage>
</organism>
<geneLocation type="plasmid" evidence="1 2">
    <name>pREB5</name>
</geneLocation>
<evidence type="ECO:0000313" key="1">
    <source>
        <dbReference type="EMBL" id="ABW32987.1"/>
    </source>
</evidence>
<dbReference type="Proteomes" id="UP000000268">
    <property type="component" value="Plasmid pREB5"/>
</dbReference>
<dbReference type="EMBL" id="CP000842">
    <property type="protein sequence ID" value="ABW32987.1"/>
    <property type="molecule type" value="Genomic_DNA"/>
</dbReference>
<reference evidence="1 2" key="1">
    <citation type="journal article" date="2008" name="Proc. Natl. Acad. Sci. U.S.A.">
        <title>Niche adaptation and genome expansion in the chlorophyll d-producing cyanobacterium Acaryochloris marina.</title>
        <authorList>
            <person name="Swingley W.D."/>
            <person name="Chen M."/>
            <person name="Cheung P.C."/>
            <person name="Conrad A.L."/>
            <person name="Dejesa L.C."/>
            <person name="Hao J."/>
            <person name="Honchak B.M."/>
            <person name="Karbach L.E."/>
            <person name="Kurdoglu A."/>
            <person name="Lahiri S."/>
            <person name="Mastrian S.D."/>
            <person name="Miyashita H."/>
            <person name="Page L."/>
            <person name="Ramakrishna P."/>
            <person name="Satoh S."/>
            <person name="Sattley W.M."/>
            <person name="Shimada Y."/>
            <person name="Taylor H.L."/>
            <person name="Tomo T."/>
            <person name="Tsuchiya T."/>
            <person name="Wang Z.T."/>
            <person name="Raymond J."/>
            <person name="Mimuro M."/>
            <person name="Blankenship R.E."/>
            <person name="Touchman J.W."/>
        </authorList>
    </citation>
    <scope>NUCLEOTIDE SEQUENCE [LARGE SCALE GENOMIC DNA]</scope>
    <source>
        <strain evidence="2">MBIC 11017</strain>
        <plasmid evidence="2">Plasmid pREB5</plasmid>
    </source>
</reference>
<gene>
    <name evidence="1" type="ordered locus">AM1_E0218</name>
</gene>
<keyword evidence="1" id="KW-0614">Plasmid</keyword>
<sequence>MEWKNDPLKIPILNIGDADDLYLVSWISIAAQEQICLL</sequence>
<dbReference type="HOGENOM" id="CLU_3323294_0_0_3"/>
<dbReference type="AlphaFoldDB" id="A8ZPQ1"/>